<evidence type="ECO:0000313" key="3">
    <source>
        <dbReference type="Proteomes" id="UP001152523"/>
    </source>
</evidence>
<organism evidence="2 3">
    <name type="scientific">Cuscuta epithymum</name>
    <dbReference type="NCBI Taxonomy" id="186058"/>
    <lineage>
        <taxon>Eukaryota</taxon>
        <taxon>Viridiplantae</taxon>
        <taxon>Streptophyta</taxon>
        <taxon>Embryophyta</taxon>
        <taxon>Tracheophyta</taxon>
        <taxon>Spermatophyta</taxon>
        <taxon>Magnoliopsida</taxon>
        <taxon>eudicotyledons</taxon>
        <taxon>Gunneridae</taxon>
        <taxon>Pentapetalae</taxon>
        <taxon>asterids</taxon>
        <taxon>lamiids</taxon>
        <taxon>Solanales</taxon>
        <taxon>Convolvulaceae</taxon>
        <taxon>Cuscuteae</taxon>
        <taxon>Cuscuta</taxon>
        <taxon>Cuscuta subgen. Cuscuta</taxon>
    </lineage>
</organism>
<evidence type="ECO:0000256" key="1">
    <source>
        <dbReference type="SAM" id="MobiDB-lite"/>
    </source>
</evidence>
<sequence>MAVMGGGSGDGGGGACDAGDGGGCTNASAPEMVVVLVALEMTIVLYELGMCRWLELETVLIIKKEINFNFSLREQFQEIVNDKAFNKSQAKSSSWRSPIFDTIDDETVVGEIG</sequence>
<dbReference type="EMBL" id="CAMAPF010000972">
    <property type="protein sequence ID" value="CAH9132690.1"/>
    <property type="molecule type" value="Genomic_DNA"/>
</dbReference>
<dbReference type="Proteomes" id="UP001152523">
    <property type="component" value="Unassembled WGS sequence"/>
</dbReference>
<gene>
    <name evidence="2" type="ORF">CEPIT_LOCUS32377</name>
</gene>
<name>A0AAV0FB39_9ASTE</name>
<proteinExistence type="predicted"/>
<accession>A0AAV0FB39</accession>
<feature type="region of interest" description="Disordered" evidence="1">
    <location>
        <begin position="1"/>
        <end position="21"/>
    </location>
</feature>
<dbReference type="AlphaFoldDB" id="A0AAV0FB39"/>
<protein>
    <submittedName>
        <fullName evidence="2">Uncharacterized protein</fullName>
    </submittedName>
</protein>
<evidence type="ECO:0000313" key="2">
    <source>
        <dbReference type="EMBL" id="CAH9132690.1"/>
    </source>
</evidence>
<keyword evidence="3" id="KW-1185">Reference proteome</keyword>
<feature type="non-terminal residue" evidence="2">
    <location>
        <position position="113"/>
    </location>
</feature>
<reference evidence="2" key="1">
    <citation type="submission" date="2022-07" db="EMBL/GenBank/DDBJ databases">
        <authorList>
            <person name="Macas J."/>
            <person name="Novak P."/>
            <person name="Neumann P."/>
        </authorList>
    </citation>
    <scope>NUCLEOTIDE SEQUENCE</scope>
</reference>
<comment type="caution">
    <text evidence="2">The sequence shown here is derived from an EMBL/GenBank/DDBJ whole genome shotgun (WGS) entry which is preliminary data.</text>
</comment>